<comment type="caution">
    <text evidence="4">The sequence shown here is derived from an EMBL/GenBank/DDBJ whole genome shotgun (WGS) entry which is preliminary data.</text>
</comment>
<evidence type="ECO:0000259" key="1">
    <source>
        <dbReference type="Pfam" id="PF13304"/>
    </source>
</evidence>
<feature type="domain" description="OLD protein-like TOPRIM" evidence="2">
    <location>
        <begin position="387"/>
        <end position="453"/>
    </location>
</feature>
<protein>
    <submittedName>
        <fullName evidence="4">OLD family endonuclease</fullName>
    </submittedName>
</protein>
<reference evidence="5 6" key="1">
    <citation type="submission" date="2018-03" db="EMBL/GenBank/DDBJ databases">
        <title>Whole genome sequencing of Histamine producing bacteria.</title>
        <authorList>
            <person name="Butler K."/>
        </authorList>
    </citation>
    <scope>NUCLEOTIDE SEQUENCE [LARGE SCALE GENOMIC DNA]</scope>
    <source>
        <strain evidence="4 6">FS-6.1</strain>
        <strain evidence="3 5">FS-6.2</strain>
    </source>
</reference>
<dbReference type="EMBL" id="PYMP01000002">
    <property type="protein sequence ID" value="PSU53393.1"/>
    <property type="molecule type" value="Genomic_DNA"/>
</dbReference>
<dbReference type="GO" id="GO:0016887">
    <property type="term" value="F:ATP hydrolysis activity"/>
    <property type="evidence" value="ECO:0007669"/>
    <property type="project" value="InterPro"/>
</dbReference>
<organism evidence="4 6">
    <name type="scientific">Photobacterium phosphoreum</name>
    <dbReference type="NCBI Taxonomy" id="659"/>
    <lineage>
        <taxon>Bacteria</taxon>
        <taxon>Pseudomonadati</taxon>
        <taxon>Pseudomonadota</taxon>
        <taxon>Gammaproteobacteria</taxon>
        <taxon>Vibrionales</taxon>
        <taxon>Vibrionaceae</taxon>
        <taxon>Photobacterium</taxon>
    </lineage>
</organism>
<dbReference type="GO" id="GO:0005524">
    <property type="term" value="F:ATP binding"/>
    <property type="evidence" value="ECO:0007669"/>
    <property type="project" value="InterPro"/>
</dbReference>
<feature type="domain" description="ATPase AAA-type core" evidence="1">
    <location>
        <begin position="28"/>
        <end position="331"/>
    </location>
</feature>
<dbReference type="Gene3D" id="3.40.50.300">
    <property type="entry name" value="P-loop containing nucleotide triphosphate hydrolases"/>
    <property type="match status" value="1"/>
</dbReference>
<dbReference type="InterPro" id="IPR003959">
    <property type="entry name" value="ATPase_AAA_core"/>
</dbReference>
<dbReference type="EMBL" id="PYMO01000002">
    <property type="protein sequence ID" value="PSU26947.1"/>
    <property type="molecule type" value="Genomic_DNA"/>
</dbReference>
<keyword evidence="4" id="KW-0540">Nuclease</keyword>
<accession>A0A2T3JVN1</accession>
<keyword evidence="4" id="KW-0378">Hydrolase</keyword>
<dbReference type="InterPro" id="IPR051396">
    <property type="entry name" value="Bact_Antivir_Def_Nuclease"/>
</dbReference>
<proteinExistence type="predicted"/>
<dbReference type="InterPro" id="IPR027417">
    <property type="entry name" value="P-loop_NTPase"/>
</dbReference>
<sequence>MAHKISNIEIKNYKSCIDTELKLSDFTPLVGYNNAGKSNCLSAIQWLLRKSSLSDKDFYDLTQPVEIIATIEGVSQALLDLMPDRQRNSIESFVIGEELKIRRLQLTPNAKVGDIKLSVWDSANSDWVLNPTGIDNAIKVLLPDPIRIGAMENAAEDASKAKNTTTIGKLLAEFLEPVKIAHELELNRHLTEVGRRISSEGDLRFSELNSIDQNVNAKINDLFPGMSVKLHFSTPTIDDLIKAGTLKVFEEHGNGRDFSSYGHGAQRSIQMALVQYLAEVKRQSSASLSTTLLLIDEPELYLHPFAIEQVREALLALSDAGYQVIISTHSAQMITPESAEKTLLIRKNTTQGTHARTRLSDAIQTVVPNSTHQMEQLFSLSHSTQVLFAENVILTEGKTELRLLPFLFKTVSGLTMGQGKHALVAQSGVNDTKKSLSILSAMDLPAKAICDLDYSFNGAIKHGYTSETDPEIVALKAILQTLATAGRISINTNTGLPKKSNTVSAAQAFEILANETSAIPHIESLHNRMKLQGIWLWKKGAIEAHIGTTSKDESAWAQFKHDVNQNGLTVCSDHQSILDLIEWLQN</sequence>
<dbReference type="Pfam" id="PF13304">
    <property type="entry name" value="AAA_21"/>
    <property type="match status" value="1"/>
</dbReference>
<keyword evidence="5" id="KW-1185">Reference proteome</keyword>
<dbReference type="PANTHER" id="PTHR43581">
    <property type="entry name" value="ATP/GTP PHOSPHATASE"/>
    <property type="match status" value="1"/>
</dbReference>
<name>A0A2T3JVN1_PHOPO</name>
<dbReference type="SUPFAM" id="SSF52540">
    <property type="entry name" value="P-loop containing nucleoside triphosphate hydrolases"/>
    <property type="match status" value="1"/>
</dbReference>
<dbReference type="Proteomes" id="UP000241618">
    <property type="component" value="Unassembled WGS sequence"/>
</dbReference>
<dbReference type="Proteomes" id="UP000241405">
    <property type="component" value="Unassembled WGS sequence"/>
</dbReference>
<evidence type="ECO:0000259" key="2">
    <source>
        <dbReference type="Pfam" id="PF20469"/>
    </source>
</evidence>
<evidence type="ECO:0000313" key="3">
    <source>
        <dbReference type="EMBL" id="PSU26947.1"/>
    </source>
</evidence>
<evidence type="ECO:0000313" key="6">
    <source>
        <dbReference type="Proteomes" id="UP000241618"/>
    </source>
</evidence>
<dbReference type="AlphaFoldDB" id="A0A2T3JVN1"/>
<dbReference type="GO" id="GO:0004519">
    <property type="term" value="F:endonuclease activity"/>
    <property type="evidence" value="ECO:0007669"/>
    <property type="project" value="UniProtKB-KW"/>
</dbReference>
<keyword evidence="4" id="KW-0255">Endonuclease</keyword>
<evidence type="ECO:0000313" key="4">
    <source>
        <dbReference type="EMBL" id="PSU53393.1"/>
    </source>
</evidence>
<dbReference type="InterPro" id="IPR034139">
    <property type="entry name" value="TOPRIM_OLD"/>
</dbReference>
<evidence type="ECO:0000313" key="5">
    <source>
        <dbReference type="Proteomes" id="UP000241405"/>
    </source>
</evidence>
<gene>
    <name evidence="4" type="ORF">C9J18_02975</name>
    <name evidence="3" type="ORF">CTM96_05115</name>
</gene>
<dbReference type="RefSeq" id="WP_107188915.1">
    <property type="nucleotide sequence ID" value="NZ_PYMN01000001.1"/>
</dbReference>
<dbReference type="PANTHER" id="PTHR43581:SF4">
    <property type="entry name" value="ATP_GTP PHOSPHATASE"/>
    <property type="match status" value="1"/>
</dbReference>
<dbReference type="Pfam" id="PF20469">
    <property type="entry name" value="OLD-like_TOPRIM"/>
    <property type="match status" value="1"/>
</dbReference>